<feature type="transmembrane region" description="Helical" evidence="6">
    <location>
        <begin position="249"/>
        <end position="269"/>
    </location>
</feature>
<name>A0ABW1L0K4_9PROT</name>
<feature type="transmembrane region" description="Helical" evidence="6">
    <location>
        <begin position="340"/>
        <end position="359"/>
    </location>
</feature>
<evidence type="ECO:0000259" key="7">
    <source>
        <dbReference type="PROSITE" id="PS50850"/>
    </source>
</evidence>
<feature type="transmembrane region" description="Helical" evidence="6">
    <location>
        <begin position="59"/>
        <end position="80"/>
    </location>
</feature>
<feature type="transmembrane region" description="Helical" evidence="6">
    <location>
        <begin position="281"/>
        <end position="303"/>
    </location>
</feature>
<feature type="transmembrane region" description="Helical" evidence="6">
    <location>
        <begin position="113"/>
        <end position="134"/>
    </location>
</feature>
<dbReference type="SUPFAM" id="SSF103473">
    <property type="entry name" value="MFS general substrate transporter"/>
    <property type="match status" value="1"/>
</dbReference>
<keyword evidence="2" id="KW-0813">Transport</keyword>
<dbReference type="RefSeq" id="WP_379878672.1">
    <property type="nucleotide sequence ID" value="NZ_JBHPON010000001.1"/>
</dbReference>
<feature type="transmembrane region" description="Helical" evidence="6">
    <location>
        <begin position="380"/>
        <end position="401"/>
    </location>
</feature>
<evidence type="ECO:0000256" key="6">
    <source>
        <dbReference type="SAM" id="Phobius"/>
    </source>
</evidence>
<keyword evidence="5 6" id="KW-0472">Membrane</keyword>
<evidence type="ECO:0000256" key="1">
    <source>
        <dbReference type="ARBA" id="ARBA00004141"/>
    </source>
</evidence>
<gene>
    <name evidence="8" type="ORF">ACFMB1_09450</name>
</gene>
<dbReference type="InterPro" id="IPR044770">
    <property type="entry name" value="MFS_spinster-like"/>
</dbReference>
<dbReference type="Gene3D" id="1.20.1250.20">
    <property type="entry name" value="MFS general substrate transporter like domains"/>
    <property type="match status" value="1"/>
</dbReference>
<evidence type="ECO:0000256" key="3">
    <source>
        <dbReference type="ARBA" id="ARBA00022692"/>
    </source>
</evidence>
<keyword evidence="9" id="KW-1185">Reference proteome</keyword>
<dbReference type="InterPro" id="IPR011701">
    <property type="entry name" value="MFS"/>
</dbReference>
<accession>A0ABW1L0K4</accession>
<dbReference type="Proteomes" id="UP001596116">
    <property type="component" value="Unassembled WGS sequence"/>
</dbReference>
<dbReference type="PANTHER" id="PTHR23505">
    <property type="entry name" value="SPINSTER"/>
    <property type="match status" value="1"/>
</dbReference>
<dbReference type="InterPro" id="IPR036259">
    <property type="entry name" value="MFS_trans_sf"/>
</dbReference>
<dbReference type="Pfam" id="PF07690">
    <property type="entry name" value="MFS_1"/>
    <property type="match status" value="1"/>
</dbReference>
<organism evidence="8 9">
    <name type="scientific">Hyphococcus aureus</name>
    <dbReference type="NCBI Taxonomy" id="2666033"/>
    <lineage>
        <taxon>Bacteria</taxon>
        <taxon>Pseudomonadati</taxon>
        <taxon>Pseudomonadota</taxon>
        <taxon>Alphaproteobacteria</taxon>
        <taxon>Parvularculales</taxon>
        <taxon>Parvularculaceae</taxon>
        <taxon>Hyphococcus</taxon>
    </lineage>
</organism>
<feature type="transmembrane region" description="Helical" evidence="6">
    <location>
        <begin position="315"/>
        <end position="334"/>
    </location>
</feature>
<dbReference type="PANTHER" id="PTHR23505:SF79">
    <property type="entry name" value="PROTEIN SPINSTER"/>
    <property type="match status" value="1"/>
</dbReference>
<feature type="transmembrane region" description="Helical" evidence="6">
    <location>
        <begin position="18"/>
        <end position="39"/>
    </location>
</feature>
<feature type="transmembrane region" description="Helical" evidence="6">
    <location>
        <begin position="146"/>
        <end position="177"/>
    </location>
</feature>
<dbReference type="PROSITE" id="PS50850">
    <property type="entry name" value="MFS"/>
    <property type="match status" value="1"/>
</dbReference>
<sequence>MTDTVEPRKDDWPSPTRAYWGLTVLTLALMVATLDRSIISLLVEPIKADLHLTDTKFSLLTGFAFVFFYAFLGLPIARLADVKSRRVIIGVGIVFWSFATMLCGLAQNFWHLFWARVGVGAGESSFAPATYSIITDSFPPEKLPRAFAINSLGFIAGAGVSNLAGGAIIAAITAIGVINLPLVGDLKPWQMVFILVGLPGFVVAAMMATVLEPKRKGQLKQSDGKAKALPIKEIFAYLSQERRTYAPMFLSLAVKVLLSYGAVLWLPALFIRTHGWTAPQIAYVVGITSLITSPLGLWLGSYISERWAKAGMNDAYMRLVLYASIGLMPFAIAYPLVDNAWLAIVLYGINTFIASIGIAPGNAALQVVTPAEMRGQVRALYQFVFNVIGYAAGPLIIALFTDYLFGAEDQLRYSMALLAFLLAPAACVVTWVGVKPYGESYARAMARYASQA</sequence>
<feature type="transmembrane region" description="Helical" evidence="6">
    <location>
        <begin position="413"/>
        <end position="434"/>
    </location>
</feature>
<evidence type="ECO:0000256" key="4">
    <source>
        <dbReference type="ARBA" id="ARBA00022989"/>
    </source>
</evidence>
<evidence type="ECO:0000313" key="8">
    <source>
        <dbReference type="EMBL" id="MFC6035767.1"/>
    </source>
</evidence>
<protein>
    <submittedName>
        <fullName evidence="8">MFS transporter</fullName>
    </submittedName>
</protein>
<proteinExistence type="predicted"/>
<comment type="subcellular location">
    <subcellularLocation>
        <location evidence="1">Membrane</location>
        <topology evidence="1">Multi-pass membrane protein</topology>
    </subcellularLocation>
</comment>
<evidence type="ECO:0000256" key="5">
    <source>
        <dbReference type="ARBA" id="ARBA00023136"/>
    </source>
</evidence>
<evidence type="ECO:0000256" key="2">
    <source>
        <dbReference type="ARBA" id="ARBA00022448"/>
    </source>
</evidence>
<feature type="transmembrane region" description="Helical" evidence="6">
    <location>
        <begin position="87"/>
        <end position="107"/>
    </location>
</feature>
<dbReference type="EMBL" id="JBHPON010000001">
    <property type="protein sequence ID" value="MFC6035767.1"/>
    <property type="molecule type" value="Genomic_DNA"/>
</dbReference>
<keyword evidence="4 6" id="KW-1133">Transmembrane helix</keyword>
<evidence type="ECO:0000313" key="9">
    <source>
        <dbReference type="Proteomes" id="UP001596116"/>
    </source>
</evidence>
<reference evidence="8 9" key="1">
    <citation type="submission" date="2024-09" db="EMBL/GenBank/DDBJ databases">
        <authorList>
            <person name="Zhang Z.-H."/>
        </authorList>
    </citation>
    <scope>NUCLEOTIDE SEQUENCE [LARGE SCALE GENOMIC DNA]</scope>
    <source>
        <strain evidence="8 9">HHTR114</strain>
    </source>
</reference>
<feature type="domain" description="Major facilitator superfamily (MFS) profile" evidence="7">
    <location>
        <begin position="21"/>
        <end position="442"/>
    </location>
</feature>
<keyword evidence="3 6" id="KW-0812">Transmembrane</keyword>
<comment type="caution">
    <text evidence="8">The sequence shown here is derived from an EMBL/GenBank/DDBJ whole genome shotgun (WGS) entry which is preliminary data.</text>
</comment>
<dbReference type="InterPro" id="IPR020846">
    <property type="entry name" value="MFS_dom"/>
</dbReference>
<feature type="transmembrane region" description="Helical" evidence="6">
    <location>
        <begin position="189"/>
        <end position="211"/>
    </location>
</feature>